<keyword evidence="8 10" id="KW-0131">Cell cycle</keyword>
<keyword evidence="16" id="KW-1185">Reference proteome</keyword>
<keyword evidence="7 10" id="KW-0573">Peptidoglycan synthesis</keyword>
<evidence type="ECO:0000259" key="14">
    <source>
        <dbReference type="Pfam" id="PF08245"/>
    </source>
</evidence>
<evidence type="ECO:0000256" key="11">
    <source>
        <dbReference type="RuleBase" id="RU004136"/>
    </source>
</evidence>
<evidence type="ECO:0000256" key="9">
    <source>
        <dbReference type="ARBA" id="ARBA00023316"/>
    </source>
</evidence>
<evidence type="ECO:0000256" key="1">
    <source>
        <dbReference type="ARBA" id="ARBA00022490"/>
    </source>
</evidence>
<comment type="similarity">
    <text evidence="10">Belongs to the MurCDEF family. MurF subfamily.</text>
</comment>
<evidence type="ECO:0000313" key="15">
    <source>
        <dbReference type="EMBL" id="SDN04729.1"/>
    </source>
</evidence>
<evidence type="ECO:0000256" key="7">
    <source>
        <dbReference type="ARBA" id="ARBA00022984"/>
    </source>
</evidence>
<dbReference type="GO" id="GO:0005524">
    <property type="term" value="F:ATP binding"/>
    <property type="evidence" value="ECO:0007669"/>
    <property type="project" value="UniProtKB-UniRule"/>
</dbReference>
<gene>
    <name evidence="10" type="primary">murF</name>
    <name evidence="15" type="ORF">SAMN05216498_1263</name>
</gene>
<evidence type="ECO:0000313" key="16">
    <source>
        <dbReference type="Proteomes" id="UP000199334"/>
    </source>
</evidence>
<dbReference type="InterPro" id="IPR000713">
    <property type="entry name" value="Mur_ligase_N"/>
</dbReference>
<proteinExistence type="inferred from homology"/>
<feature type="binding site" evidence="10">
    <location>
        <begin position="112"/>
        <end position="118"/>
    </location>
    <ligand>
        <name>ATP</name>
        <dbReference type="ChEBI" id="CHEBI:30616"/>
    </ligand>
</feature>
<dbReference type="InterPro" id="IPR004101">
    <property type="entry name" value="Mur_ligase_C"/>
</dbReference>
<sequence length="445" mass="49380">MNMFSTNELMQLFPKQQNAETNVVIEEVFRDSRQTVTNGLFIPIIGENFDGHAFISQAIEQGAVATLSSRTDLEGIPEDFPVFFVEDTVEALQQLASFYCERVDPVVVGITGSNGKTTTKEIVSNCLATSYKVWKTEGNLNNHIGLPLTVLSMATDTEALILEMGMSNFGEIEELSHIVKPDYAIITNIGESHIEYLGSREGIAKAKLEITSGLKDDGLVFIDGDEPLLKEAERQVSCGFSPVHDYYISEVEQMDEHTSFNLNGEPIQIPLLGKHQAKNAAYAFALSDKLGISISEVKHALEQLTLPSMRFEQHKAENGSVLINDAYNASATSMMASIDVLKHMNYTTRIVVLGDILELGPFSEQEHKKVGEVMDDSIDAVYTVGDASEYILKGIPDRFNGEVMHFDDKNKLIPYLRTKMEDHTAILFKASRGLMLEEVVNQLLK</sequence>
<dbReference type="AlphaFoldDB" id="A0A1G9Y6K4"/>
<keyword evidence="1 10" id="KW-0963">Cytoplasm</keyword>
<dbReference type="Pfam" id="PF02875">
    <property type="entry name" value="Mur_ligase_C"/>
    <property type="match status" value="1"/>
</dbReference>
<keyword evidence="4 10" id="KW-0547">Nucleotide-binding</keyword>
<keyword evidence="5 10" id="KW-0067">ATP-binding</keyword>
<keyword evidence="9 10" id="KW-0961">Cell wall biogenesis/degradation</keyword>
<feature type="domain" description="Mur ligase C-terminal" evidence="13">
    <location>
        <begin position="309"/>
        <end position="432"/>
    </location>
</feature>
<dbReference type="NCBIfam" id="TIGR01143">
    <property type="entry name" value="murF"/>
    <property type="match status" value="1"/>
</dbReference>
<evidence type="ECO:0000259" key="12">
    <source>
        <dbReference type="Pfam" id="PF01225"/>
    </source>
</evidence>
<dbReference type="InterPro" id="IPR005863">
    <property type="entry name" value="UDP-N-AcMur_synth"/>
</dbReference>
<keyword evidence="3 10" id="KW-0132">Cell division</keyword>
<dbReference type="GO" id="GO:0009252">
    <property type="term" value="P:peptidoglycan biosynthetic process"/>
    <property type="evidence" value="ECO:0007669"/>
    <property type="project" value="UniProtKB-UniRule"/>
</dbReference>
<dbReference type="GO" id="GO:0008360">
    <property type="term" value="P:regulation of cell shape"/>
    <property type="evidence" value="ECO:0007669"/>
    <property type="project" value="UniProtKB-KW"/>
</dbReference>
<dbReference type="GO" id="GO:0047480">
    <property type="term" value="F:UDP-N-acetylmuramoyl-tripeptide-D-alanyl-D-alanine ligase activity"/>
    <property type="evidence" value="ECO:0007669"/>
    <property type="project" value="UniProtKB-UniRule"/>
</dbReference>
<dbReference type="Pfam" id="PF01225">
    <property type="entry name" value="Mur_ligase"/>
    <property type="match status" value="1"/>
</dbReference>
<dbReference type="Pfam" id="PF08245">
    <property type="entry name" value="Mur_ligase_M"/>
    <property type="match status" value="1"/>
</dbReference>
<dbReference type="PANTHER" id="PTHR43024">
    <property type="entry name" value="UDP-N-ACETYLMURAMOYL-TRIPEPTIDE--D-ALANYL-D-ALANINE LIGASE"/>
    <property type="match status" value="1"/>
</dbReference>
<dbReference type="InterPro" id="IPR035911">
    <property type="entry name" value="MurE/MurF_N"/>
</dbReference>
<dbReference type="SUPFAM" id="SSF53623">
    <property type="entry name" value="MurD-like peptide ligases, catalytic domain"/>
    <property type="match status" value="1"/>
</dbReference>
<dbReference type="InterPro" id="IPR051046">
    <property type="entry name" value="MurCDEF_CellWall_CoF430Synth"/>
</dbReference>
<dbReference type="Gene3D" id="3.40.1190.10">
    <property type="entry name" value="Mur-like, catalytic domain"/>
    <property type="match status" value="1"/>
</dbReference>
<dbReference type="Proteomes" id="UP000199334">
    <property type="component" value="Unassembled WGS sequence"/>
</dbReference>
<dbReference type="RefSeq" id="WP_093855761.1">
    <property type="nucleotide sequence ID" value="NZ_BJVZ01000001.1"/>
</dbReference>
<evidence type="ECO:0000256" key="6">
    <source>
        <dbReference type="ARBA" id="ARBA00022960"/>
    </source>
</evidence>
<keyword evidence="6 10" id="KW-0133">Cell shape</keyword>
<reference evidence="15 16" key="1">
    <citation type="submission" date="2016-10" db="EMBL/GenBank/DDBJ databases">
        <authorList>
            <person name="de Groot N.N."/>
        </authorList>
    </citation>
    <scope>NUCLEOTIDE SEQUENCE [LARGE SCALE GENOMIC DNA]</scope>
    <source>
        <strain evidence="15 16">CGMCC 1.3442</strain>
    </source>
</reference>
<comment type="subcellular location">
    <subcellularLocation>
        <location evidence="10 11">Cytoplasm</location>
    </subcellularLocation>
</comment>
<evidence type="ECO:0000256" key="3">
    <source>
        <dbReference type="ARBA" id="ARBA00022618"/>
    </source>
</evidence>
<evidence type="ECO:0000256" key="2">
    <source>
        <dbReference type="ARBA" id="ARBA00022598"/>
    </source>
</evidence>
<evidence type="ECO:0000256" key="10">
    <source>
        <dbReference type="HAMAP-Rule" id="MF_02019"/>
    </source>
</evidence>
<dbReference type="STRING" id="237069.SAMN05216498_1263"/>
<dbReference type="PANTHER" id="PTHR43024:SF1">
    <property type="entry name" value="UDP-N-ACETYLMURAMOYL-TRIPEPTIDE--D-ALANYL-D-ALANINE LIGASE"/>
    <property type="match status" value="1"/>
</dbReference>
<dbReference type="SUPFAM" id="SSF63418">
    <property type="entry name" value="MurE/MurF N-terminal domain"/>
    <property type="match status" value="1"/>
</dbReference>
<keyword evidence="2 10" id="KW-0436">Ligase</keyword>
<dbReference type="HAMAP" id="MF_02019">
    <property type="entry name" value="MurF"/>
    <property type="match status" value="1"/>
</dbReference>
<comment type="catalytic activity">
    <reaction evidence="10 11">
        <text>D-alanyl-D-alanine + UDP-N-acetyl-alpha-D-muramoyl-L-alanyl-gamma-D-glutamyl-meso-2,6-diaminopimelate + ATP = UDP-N-acetyl-alpha-D-muramoyl-L-alanyl-gamma-D-glutamyl-meso-2,6-diaminopimeloyl-D-alanyl-D-alanine + ADP + phosphate + H(+)</text>
        <dbReference type="Rhea" id="RHEA:28374"/>
        <dbReference type="ChEBI" id="CHEBI:15378"/>
        <dbReference type="ChEBI" id="CHEBI:30616"/>
        <dbReference type="ChEBI" id="CHEBI:43474"/>
        <dbReference type="ChEBI" id="CHEBI:57822"/>
        <dbReference type="ChEBI" id="CHEBI:61386"/>
        <dbReference type="ChEBI" id="CHEBI:83905"/>
        <dbReference type="ChEBI" id="CHEBI:456216"/>
        <dbReference type="EC" id="6.3.2.10"/>
    </reaction>
</comment>
<comment type="function">
    <text evidence="10 11">Involved in cell wall formation. Catalyzes the final step in the synthesis of UDP-N-acetylmuramoyl-pentapeptide, the precursor of murein.</text>
</comment>
<dbReference type="EMBL" id="FNIG01000002">
    <property type="protein sequence ID" value="SDN04729.1"/>
    <property type="molecule type" value="Genomic_DNA"/>
</dbReference>
<evidence type="ECO:0000259" key="13">
    <source>
        <dbReference type="Pfam" id="PF02875"/>
    </source>
</evidence>
<feature type="domain" description="Mur ligase central" evidence="14">
    <location>
        <begin position="110"/>
        <end position="286"/>
    </location>
</feature>
<dbReference type="Gene3D" id="3.90.190.20">
    <property type="entry name" value="Mur ligase, C-terminal domain"/>
    <property type="match status" value="1"/>
</dbReference>
<dbReference type="UniPathway" id="UPA00219"/>
<dbReference type="InterPro" id="IPR036565">
    <property type="entry name" value="Mur-like_cat_sf"/>
</dbReference>
<accession>A0A1G9Y6K4</accession>
<dbReference type="GO" id="GO:0071555">
    <property type="term" value="P:cell wall organization"/>
    <property type="evidence" value="ECO:0007669"/>
    <property type="project" value="UniProtKB-KW"/>
</dbReference>
<dbReference type="OrthoDB" id="9801978at2"/>
<dbReference type="Gene3D" id="3.40.1390.10">
    <property type="entry name" value="MurE/MurF, N-terminal domain"/>
    <property type="match status" value="1"/>
</dbReference>
<dbReference type="GO" id="GO:0008766">
    <property type="term" value="F:UDP-N-acetylmuramoylalanyl-D-glutamyl-2,6-diaminopimelate-D-alanyl-D-alanine ligase activity"/>
    <property type="evidence" value="ECO:0007669"/>
    <property type="project" value="RHEA"/>
</dbReference>
<dbReference type="SUPFAM" id="SSF53244">
    <property type="entry name" value="MurD-like peptide ligases, peptide-binding domain"/>
    <property type="match status" value="1"/>
</dbReference>
<dbReference type="GO" id="GO:0051301">
    <property type="term" value="P:cell division"/>
    <property type="evidence" value="ECO:0007669"/>
    <property type="project" value="UniProtKB-KW"/>
</dbReference>
<dbReference type="EC" id="6.3.2.10" evidence="10 11"/>
<organism evidence="15 16">
    <name type="scientific">Tenuibacillus multivorans</name>
    <dbReference type="NCBI Taxonomy" id="237069"/>
    <lineage>
        <taxon>Bacteria</taxon>
        <taxon>Bacillati</taxon>
        <taxon>Bacillota</taxon>
        <taxon>Bacilli</taxon>
        <taxon>Bacillales</taxon>
        <taxon>Bacillaceae</taxon>
        <taxon>Tenuibacillus</taxon>
    </lineage>
</organism>
<dbReference type="InterPro" id="IPR036615">
    <property type="entry name" value="Mur_ligase_C_dom_sf"/>
</dbReference>
<evidence type="ECO:0000256" key="4">
    <source>
        <dbReference type="ARBA" id="ARBA00022741"/>
    </source>
</evidence>
<dbReference type="GO" id="GO:0005737">
    <property type="term" value="C:cytoplasm"/>
    <property type="evidence" value="ECO:0007669"/>
    <property type="project" value="UniProtKB-SubCell"/>
</dbReference>
<name>A0A1G9Y6K4_9BACI</name>
<evidence type="ECO:0000256" key="5">
    <source>
        <dbReference type="ARBA" id="ARBA00022840"/>
    </source>
</evidence>
<comment type="pathway">
    <text evidence="10 11">Cell wall biogenesis; peptidoglycan biosynthesis.</text>
</comment>
<feature type="domain" description="Mur ligase N-terminal catalytic" evidence="12">
    <location>
        <begin position="28"/>
        <end position="98"/>
    </location>
</feature>
<evidence type="ECO:0000256" key="8">
    <source>
        <dbReference type="ARBA" id="ARBA00023306"/>
    </source>
</evidence>
<dbReference type="InterPro" id="IPR013221">
    <property type="entry name" value="Mur_ligase_cen"/>
</dbReference>
<protein>
    <recommendedName>
        <fullName evidence="10 11">UDP-N-acetylmuramoyl-tripeptide--D-alanyl-D-alanine ligase</fullName>
        <ecNumber evidence="10 11">6.3.2.10</ecNumber>
    </recommendedName>
    <alternativeName>
        <fullName evidence="10">D-alanyl-D-alanine-adding enzyme</fullName>
    </alternativeName>
</protein>